<name>A0ACB8U996_9APHY</name>
<keyword evidence="2" id="KW-1185">Reference proteome</keyword>
<dbReference type="Proteomes" id="UP001055072">
    <property type="component" value="Unassembled WGS sequence"/>
</dbReference>
<gene>
    <name evidence="1" type="ORF">BDY19DRAFT_663232</name>
</gene>
<organism evidence="1 2">
    <name type="scientific">Irpex rosettiformis</name>
    <dbReference type="NCBI Taxonomy" id="378272"/>
    <lineage>
        <taxon>Eukaryota</taxon>
        <taxon>Fungi</taxon>
        <taxon>Dikarya</taxon>
        <taxon>Basidiomycota</taxon>
        <taxon>Agaricomycotina</taxon>
        <taxon>Agaricomycetes</taxon>
        <taxon>Polyporales</taxon>
        <taxon>Irpicaceae</taxon>
        <taxon>Irpex</taxon>
    </lineage>
</organism>
<sequence>MSVSAQHPAFVDAAIAHLDKSPDADSELSSTVPACDGGDITPRSVSNATIVFDTHDDPETAKATAIPTSIVINDTTSTQVSAGSPRVLQRASRFHDVNEAKACLYDNPLARGSLEDLPLYSSDDDSDDAFFFNDEADFEELEANLKNLSVDDRCVEGGEDSLEWISDLHVELLPCDDSEDNDDATDDLLPLELVTRAPTNCDLPRRRVLERVPRFRNADEMRGQAGAREERRVEECVDGSRGAGIDVDAGSAGDVGDDDGEVVSSLGVLKLE</sequence>
<proteinExistence type="predicted"/>
<protein>
    <submittedName>
        <fullName evidence="1">Uncharacterized protein</fullName>
    </submittedName>
</protein>
<evidence type="ECO:0000313" key="1">
    <source>
        <dbReference type="EMBL" id="KAI0090898.1"/>
    </source>
</evidence>
<evidence type="ECO:0000313" key="2">
    <source>
        <dbReference type="Proteomes" id="UP001055072"/>
    </source>
</evidence>
<reference evidence="1" key="1">
    <citation type="journal article" date="2021" name="Environ. Microbiol.">
        <title>Gene family expansions and transcriptome signatures uncover fungal adaptations to wood decay.</title>
        <authorList>
            <person name="Hage H."/>
            <person name="Miyauchi S."/>
            <person name="Viragh M."/>
            <person name="Drula E."/>
            <person name="Min B."/>
            <person name="Chaduli D."/>
            <person name="Navarro D."/>
            <person name="Favel A."/>
            <person name="Norest M."/>
            <person name="Lesage-Meessen L."/>
            <person name="Balint B."/>
            <person name="Merenyi Z."/>
            <person name="de Eugenio L."/>
            <person name="Morin E."/>
            <person name="Martinez A.T."/>
            <person name="Baldrian P."/>
            <person name="Stursova M."/>
            <person name="Martinez M.J."/>
            <person name="Novotny C."/>
            <person name="Magnuson J.K."/>
            <person name="Spatafora J.W."/>
            <person name="Maurice S."/>
            <person name="Pangilinan J."/>
            <person name="Andreopoulos W."/>
            <person name="LaButti K."/>
            <person name="Hundley H."/>
            <person name="Na H."/>
            <person name="Kuo A."/>
            <person name="Barry K."/>
            <person name="Lipzen A."/>
            <person name="Henrissat B."/>
            <person name="Riley R."/>
            <person name="Ahrendt S."/>
            <person name="Nagy L.G."/>
            <person name="Grigoriev I.V."/>
            <person name="Martin F."/>
            <person name="Rosso M.N."/>
        </authorList>
    </citation>
    <scope>NUCLEOTIDE SEQUENCE</scope>
    <source>
        <strain evidence="1">CBS 384.51</strain>
    </source>
</reference>
<accession>A0ACB8U996</accession>
<dbReference type="EMBL" id="MU274906">
    <property type="protein sequence ID" value="KAI0090898.1"/>
    <property type="molecule type" value="Genomic_DNA"/>
</dbReference>
<comment type="caution">
    <text evidence="1">The sequence shown here is derived from an EMBL/GenBank/DDBJ whole genome shotgun (WGS) entry which is preliminary data.</text>
</comment>